<keyword evidence="4" id="KW-0804">Transcription</keyword>
<gene>
    <name evidence="8" type="ORF">Sjap_019960</name>
</gene>
<evidence type="ECO:0000256" key="4">
    <source>
        <dbReference type="ARBA" id="ARBA00023163"/>
    </source>
</evidence>
<dbReference type="InterPro" id="IPR050568">
    <property type="entry name" value="Transcr_DNA_Rep_Reg"/>
</dbReference>
<dbReference type="GO" id="GO:0046982">
    <property type="term" value="F:protein heterodimerization activity"/>
    <property type="evidence" value="ECO:0007669"/>
    <property type="project" value="InterPro"/>
</dbReference>
<evidence type="ECO:0000256" key="2">
    <source>
        <dbReference type="ARBA" id="ARBA00023015"/>
    </source>
</evidence>
<dbReference type="GO" id="GO:0005634">
    <property type="term" value="C:nucleus"/>
    <property type="evidence" value="ECO:0007669"/>
    <property type="project" value="UniProtKB-SubCell"/>
</dbReference>
<dbReference type="SUPFAM" id="SSF47113">
    <property type="entry name" value="Histone-fold"/>
    <property type="match status" value="1"/>
</dbReference>
<proteinExistence type="inferred from homology"/>
<evidence type="ECO:0000256" key="3">
    <source>
        <dbReference type="ARBA" id="ARBA00023125"/>
    </source>
</evidence>
<evidence type="ECO:0000256" key="6">
    <source>
        <dbReference type="ARBA" id="ARBA00038129"/>
    </source>
</evidence>
<dbReference type="Pfam" id="PF00125">
    <property type="entry name" value="Histone"/>
    <property type="match status" value="1"/>
</dbReference>
<comment type="similarity">
    <text evidence="6">Belongs to the NFYC/HAP5 subunit family.</text>
</comment>
<evidence type="ECO:0000256" key="1">
    <source>
        <dbReference type="ARBA" id="ARBA00004123"/>
    </source>
</evidence>
<keyword evidence="9" id="KW-1185">Reference proteome</keyword>
<organism evidence="8 9">
    <name type="scientific">Stephania japonica</name>
    <dbReference type="NCBI Taxonomy" id="461633"/>
    <lineage>
        <taxon>Eukaryota</taxon>
        <taxon>Viridiplantae</taxon>
        <taxon>Streptophyta</taxon>
        <taxon>Embryophyta</taxon>
        <taxon>Tracheophyta</taxon>
        <taxon>Spermatophyta</taxon>
        <taxon>Magnoliopsida</taxon>
        <taxon>Ranunculales</taxon>
        <taxon>Menispermaceae</taxon>
        <taxon>Menispermoideae</taxon>
        <taxon>Cissampelideae</taxon>
        <taxon>Stephania</taxon>
    </lineage>
</organism>
<dbReference type="FunFam" id="1.10.20.10:FF:000006">
    <property type="entry name" value="Nuclear transcription factor Y subunit gamma"/>
    <property type="match status" value="1"/>
</dbReference>
<keyword evidence="5" id="KW-0539">Nucleus</keyword>
<name>A0AAP0HZU9_9MAGN</name>
<dbReference type="EMBL" id="JBBNAE010000008">
    <property type="protein sequence ID" value="KAK9102706.1"/>
    <property type="molecule type" value="Genomic_DNA"/>
</dbReference>
<dbReference type="PANTHER" id="PTHR10252:SF124">
    <property type="entry name" value="NUCLEAR TRANSCRIPTION FACTOR Y SUBUNIT C-10"/>
    <property type="match status" value="1"/>
</dbReference>
<comment type="caution">
    <text evidence="8">The sequence shown here is derived from an EMBL/GenBank/DDBJ whole genome shotgun (WGS) entry which is preliminary data.</text>
</comment>
<dbReference type="InterPro" id="IPR009072">
    <property type="entry name" value="Histone-fold"/>
</dbReference>
<protein>
    <recommendedName>
        <fullName evidence="7">Core Histone H2A/H2B/H3 domain-containing protein</fullName>
    </recommendedName>
</protein>
<comment type="subcellular location">
    <subcellularLocation>
        <location evidence="1">Nucleus</location>
    </subcellularLocation>
</comment>
<evidence type="ECO:0000259" key="7">
    <source>
        <dbReference type="Pfam" id="PF00125"/>
    </source>
</evidence>
<dbReference type="AlphaFoldDB" id="A0AAP0HZU9"/>
<dbReference type="GO" id="GO:0000976">
    <property type="term" value="F:transcription cis-regulatory region binding"/>
    <property type="evidence" value="ECO:0007669"/>
    <property type="project" value="TreeGrafter"/>
</dbReference>
<dbReference type="PANTHER" id="PTHR10252">
    <property type="entry name" value="HISTONE-LIKE TRANSCRIPTION FACTOR CCAAT-RELATED"/>
    <property type="match status" value="1"/>
</dbReference>
<dbReference type="Proteomes" id="UP001417504">
    <property type="component" value="Unassembled WGS sequence"/>
</dbReference>
<accession>A0AAP0HZU9</accession>
<feature type="domain" description="Core Histone H2A/H2B/H3" evidence="7">
    <location>
        <begin position="82"/>
        <end position="152"/>
    </location>
</feature>
<dbReference type="GO" id="GO:0006355">
    <property type="term" value="P:regulation of DNA-templated transcription"/>
    <property type="evidence" value="ECO:0007669"/>
    <property type="project" value="TreeGrafter"/>
</dbReference>
<dbReference type="CDD" id="cd22908">
    <property type="entry name" value="HFD_NFYC-like"/>
    <property type="match status" value="1"/>
</dbReference>
<reference evidence="8 9" key="1">
    <citation type="submission" date="2024-01" db="EMBL/GenBank/DDBJ databases">
        <title>Genome assemblies of Stephania.</title>
        <authorList>
            <person name="Yang L."/>
        </authorList>
    </citation>
    <scope>NUCLEOTIDE SEQUENCE [LARGE SCALE GENOMIC DNA]</scope>
    <source>
        <strain evidence="8">QJT</strain>
        <tissue evidence="8">Leaf</tissue>
    </source>
</reference>
<evidence type="ECO:0000313" key="9">
    <source>
        <dbReference type="Proteomes" id="UP001417504"/>
    </source>
</evidence>
<evidence type="ECO:0000313" key="8">
    <source>
        <dbReference type="EMBL" id="KAK9102706.1"/>
    </source>
</evidence>
<dbReference type="Gene3D" id="1.10.20.10">
    <property type="entry name" value="Histone, subunit A"/>
    <property type="match status" value="1"/>
</dbReference>
<keyword evidence="3" id="KW-0238">DNA-binding</keyword>
<keyword evidence="2" id="KW-0805">Transcription regulation</keyword>
<sequence>MDLNQSLQFQYSSDDPSLHQLPQVHNFMQVPPPYVPSPLLPYNQFTHYEVGEGSLESHLLQMERQNLQLFWRQQMLELDQISDFRQHQLPLARIKRVMKSDEDVKMISADAPILFAKACELFILELTLRSWLQTEGNRRRTLQRADIANAIRRGEVLDFLLEVVPKDEMEGGEDQLGMNGVEIKTLHGMQFKMINADQDCQNHNAASDSFMLGY</sequence>
<evidence type="ECO:0000256" key="5">
    <source>
        <dbReference type="ARBA" id="ARBA00023242"/>
    </source>
</evidence>
<dbReference type="InterPro" id="IPR007125">
    <property type="entry name" value="H2A/H2B/H3"/>
</dbReference>